<gene>
    <name evidence="2" type="ORF">CHILSU_LOCUS5484</name>
</gene>
<evidence type="ECO:0000256" key="1">
    <source>
        <dbReference type="ARBA" id="ARBA00010994"/>
    </source>
</evidence>
<reference evidence="2" key="1">
    <citation type="submission" date="2021-12" db="EMBL/GenBank/DDBJ databases">
        <authorList>
            <person name="King R."/>
        </authorList>
    </citation>
    <scope>NUCLEOTIDE SEQUENCE</scope>
</reference>
<comment type="similarity">
    <text evidence="1">Belongs to the TPPP family.</text>
</comment>
<protein>
    <recommendedName>
        <fullName evidence="4">TPPP family protein</fullName>
    </recommendedName>
</protein>
<dbReference type="SUPFAM" id="SSF47473">
    <property type="entry name" value="EF-hand"/>
    <property type="match status" value="1"/>
</dbReference>
<organism evidence="2 3">
    <name type="scientific">Chilo suppressalis</name>
    <name type="common">Asiatic rice borer moth</name>
    <dbReference type="NCBI Taxonomy" id="168631"/>
    <lineage>
        <taxon>Eukaryota</taxon>
        <taxon>Metazoa</taxon>
        <taxon>Ecdysozoa</taxon>
        <taxon>Arthropoda</taxon>
        <taxon>Hexapoda</taxon>
        <taxon>Insecta</taxon>
        <taxon>Pterygota</taxon>
        <taxon>Neoptera</taxon>
        <taxon>Endopterygota</taxon>
        <taxon>Lepidoptera</taxon>
        <taxon>Glossata</taxon>
        <taxon>Ditrysia</taxon>
        <taxon>Pyraloidea</taxon>
        <taxon>Crambidae</taxon>
        <taxon>Crambinae</taxon>
        <taxon>Chilo</taxon>
    </lineage>
</organism>
<keyword evidence="3" id="KW-1185">Reference proteome</keyword>
<evidence type="ECO:0008006" key="4">
    <source>
        <dbReference type="Google" id="ProtNLM"/>
    </source>
</evidence>
<dbReference type="Pfam" id="PF05517">
    <property type="entry name" value="p25-alpha"/>
    <property type="match status" value="1"/>
</dbReference>
<evidence type="ECO:0000313" key="3">
    <source>
        <dbReference type="Proteomes" id="UP001153292"/>
    </source>
</evidence>
<name>A0ABN8B748_CHISP</name>
<sequence>MGEEEAATIDSQFYVFAKLFDHKRSGDTITLYRSDYWMRQAGVLDDRRLTMTDTGIVFNKYSKTEINFEEWLQFLADLCERKGLKEEKIQDFLKNCGLPGQMPVATPHYRDYFLTYKPKDKLAY</sequence>
<dbReference type="InterPro" id="IPR008907">
    <property type="entry name" value="TPP/p25"/>
</dbReference>
<dbReference type="Gene3D" id="1.10.238.10">
    <property type="entry name" value="EF-hand"/>
    <property type="match status" value="1"/>
</dbReference>
<dbReference type="InterPro" id="IPR011992">
    <property type="entry name" value="EF-hand-dom_pair"/>
</dbReference>
<dbReference type="Proteomes" id="UP001153292">
    <property type="component" value="Chromosome 2"/>
</dbReference>
<proteinExistence type="inferred from homology"/>
<dbReference type="EMBL" id="OU963895">
    <property type="protein sequence ID" value="CAH0402242.1"/>
    <property type="molecule type" value="Genomic_DNA"/>
</dbReference>
<evidence type="ECO:0000313" key="2">
    <source>
        <dbReference type="EMBL" id="CAH0402242.1"/>
    </source>
</evidence>
<accession>A0ABN8B748</accession>